<dbReference type="EC" id="2.1.1.198" evidence="6"/>
<dbReference type="Gene3D" id="3.30.950.10">
    <property type="entry name" value="Methyltransferase, Cobalt-precorrin-4 Transmethylase, Domain 2"/>
    <property type="match status" value="1"/>
</dbReference>
<dbReference type="FunFam" id="3.30.950.10:FF:000002">
    <property type="entry name" value="Ribosomal RNA small subunit methyltransferase I"/>
    <property type="match status" value="1"/>
</dbReference>
<dbReference type="CDD" id="cd11648">
    <property type="entry name" value="RsmI"/>
    <property type="match status" value="1"/>
</dbReference>
<dbReference type="PANTHER" id="PTHR46111:SF1">
    <property type="entry name" value="RIBOSOMAL RNA SMALL SUBUNIT METHYLTRANSFERASE I"/>
    <property type="match status" value="1"/>
</dbReference>
<gene>
    <name evidence="6" type="primary">rsmI</name>
    <name evidence="9" type="ORF">BMYO_0005</name>
</gene>
<dbReference type="InterPro" id="IPR008189">
    <property type="entry name" value="rRNA_ssu_MeTfrase_I"/>
</dbReference>
<feature type="domain" description="Tetrapyrrole methylase" evidence="8">
    <location>
        <begin position="120"/>
        <end position="322"/>
    </location>
</feature>
<sequence>MAWGILECMTSATDFPEQLRNDDAAEVKPDESGESGKPGVWGHGRAESDAAGSAAVRDSGIIDNPAPADGESAESVSASESASESEFESASESVDSGSDAESAAPASDSRAAAVTIPSGTVVLAATPIGNTGDASARLVALLERADIVAAEDTRRLYDLARRLGVYVNGRVVAYHDHNERGKADGLLDQVETGATVLVVSDAGMPTINDPGLAIVRRAIERGLPVTCAPGPSAVLDALALSGLPTDRFCYEGFLPRKHAERVQYLRTMLGKRRTIVFYETPHRIADSMDDLLDAFGPNRPMALCRELTKDYEEIRRGTIGEIRQGVIDNPPRGEMVLVIGGASDEEAEAAAPSSLSVEDMAVLAIDRALEDGLRIKDAIAQVVQEHPQADGSLANRKQVYQAVLDIKG</sequence>
<dbReference type="InterPro" id="IPR018063">
    <property type="entry name" value="SAM_MeTrfase_RsmI_CS"/>
</dbReference>
<dbReference type="InterPro" id="IPR014776">
    <property type="entry name" value="4pyrrole_Mease_sub2"/>
</dbReference>
<dbReference type="PANTHER" id="PTHR46111">
    <property type="entry name" value="RIBOSOMAL RNA SMALL SUBUNIT METHYLTRANSFERASE I"/>
    <property type="match status" value="1"/>
</dbReference>
<keyword evidence="1 6" id="KW-0963">Cytoplasm</keyword>
<dbReference type="Proteomes" id="UP000216871">
    <property type="component" value="Unassembled WGS sequence"/>
</dbReference>
<keyword evidence="3 6" id="KW-0489">Methyltransferase</keyword>
<name>A0A261FS99_9BIFI</name>
<evidence type="ECO:0000256" key="6">
    <source>
        <dbReference type="HAMAP-Rule" id="MF_01877"/>
    </source>
</evidence>
<comment type="catalytic activity">
    <reaction evidence="6">
        <text>cytidine(1402) in 16S rRNA + S-adenosyl-L-methionine = 2'-O-methylcytidine(1402) in 16S rRNA + S-adenosyl-L-homocysteine + H(+)</text>
        <dbReference type="Rhea" id="RHEA:42924"/>
        <dbReference type="Rhea" id="RHEA-COMP:10285"/>
        <dbReference type="Rhea" id="RHEA-COMP:10286"/>
        <dbReference type="ChEBI" id="CHEBI:15378"/>
        <dbReference type="ChEBI" id="CHEBI:57856"/>
        <dbReference type="ChEBI" id="CHEBI:59789"/>
        <dbReference type="ChEBI" id="CHEBI:74495"/>
        <dbReference type="ChEBI" id="CHEBI:82748"/>
        <dbReference type="EC" id="2.1.1.198"/>
    </reaction>
</comment>
<dbReference type="InterPro" id="IPR000878">
    <property type="entry name" value="4pyrrol_Mease"/>
</dbReference>
<dbReference type="InterPro" id="IPR014777">
    <property type="entry name" value="4pyrrole_Mease_sub1"/>
</dbReference>
<feature type="compositionally biased region" description="Low complexity" evidence="7">
    <location>
        <begin position="90"/>
        <end position="111"/>
    </location>
</feature>
<organism evidence="9 10">
    <name type="scientific">Bifidobacterium myosotis</name>
    <dbReference type="NCBI Taxonomy" id="1630166"/>
    <lineage>
        <taxon>Bacteria</taxon>
        <taxon>Bacillati</taxon>
        <taxon>Actinomycetota</taxon>
        <taxon>Actinomycetes</taxon>
        <taxon>Bifidobacteriales</taxon>
        <taxon>Bifidobacteriaceae</taxon>
        <taxon>Bifidobacterium</taxon>
    </lineage>
</organism>
<keyword evidence="10" id="KW-1185">Reference proteome</keyword>
<evidence type="ECO:0000256" key="2">
    <source>
        <dbReference type="ARBA" id="ARBA00022552"/>
    </source>
</evidence>
<comment type="subcellular location">
    <subcellularLocation>
        <location evidence="6">Cytoplasm</location>
    </subcellularLocation>
</comment>
<evidence type="ECO:0000313" key="10">
    <source>
        <dbReference type="Proteomes" id="UP000216871"/>
    </source>
</evidence>
<dbReference type="Pfam" id="PF00590">
    <property type="entry name" value="TP_methylase"/>
    <property type="match status" value="1"/>
</dbReference>
<accession>A0A261FS99</accession>
<evidence type="ECO:0000256" key="5">
    <source>
        <dbReference type="ARBA" id="ARBA00022691"/>
    </source>
</evidence>
<feature type="compositionally biased region" description="Basic and acidic residues" evidence="7">
    <location>
        <begin position="17"/>
        <end position="31"/>
    </location>
</feature>
<evidence type="ECO:0000259" key="8">
    <source>
        <dbReference type="Pfam" id="PF00590"/>
    </source>
</evidence>
<dbReference type="NCBIfam" id="TIGR00096">
    <property type="entry name" value="16S rRNA (cytidine(1402)-2'-O)-methyltransferase"/>
    <property type="match status" value="1"/>
</dbReference>
<keyword evidence="4 6" id="KW-0808">Transferase</keyword>
<dbReference type="AlphaFoldDB" id="A0A261FS99"/>
<dbReference type="GO" id="GO:0070677">
    <property type="term" value="F:rRNA (cytosine-2'-O-)-methyltransferase activity"/>
    <property type="evidence" value="ECO:0007669"/>
    <property type="project" value="UniProtKB-UniRule"/>
</dbReference>
<reference evidence="9 10" key="1">
    <citation type="journal article" date="2017" name="BMC Genomics">
        <title>Comparative genomic and phylogenomic analyses of the Bifidobacteriaceae family.</title>
        <authorList>
            <person name="Lugli G.A."/>
            <person name="Milani C."/>
            <person name="Turroni F."/>
            <person name="Duranti S."/>
            <person name="Mancabelli L."/>
            <person name="Mangifesta M."/>
            <person name="Ferrario C."/>
            <person name="Modesto M."/>
            <person name="Mattarelli P."/>
            <person name="Jiri K."/>
            <person name="van Sinderen D."/>
            <person name="Ventura M."/>
        </authorList>
    </citation>
    <scope>NUCLEOTIDE SEQUENCE [LARGE SCALE GENOMIC DNA]</scope>
    <source>
        <strain evidence="9 10">DSM 100196</strain>
    </source>
</reference>
<protein>
    <recommendedName>
        <fullName evidence="6">Ribosomal RNA small subunit methyltransferase I</fullName>
        <ecNumber evidence="6">2.1.1.198</ecNumber>
    </recommendedName>
    <alternativeName>
        <fullName evidence="6">16S rRNA 2'-O-ribose C1402 methyltransferase</fullName>
    </alternativeName>
    <alternativeName>
        <fullName evidence="6">rRNA (cytidine-2'-O-)-methyltransferase RsmI</fullName>
    </alternativeName>
</protein>
<keyword evidence="5 6" id="KW-0949">S-adenosyl-L-methionine</keyword>
<dbReference type="SUPFAM" id="SSF53790">
    <property type="entry name" value="Tetrapyrrole methylase"/>
    <property type="match status" value="1"/>
</dbReference>
<dbReference type="HAMAP" id="MF_01877">
    <property type="entry name" value="16SrRNA_methyltr_I"/>
    <property type="match status" value="1"/>
</dbReference>
<comment type="caution">
    <text evidence="9">The sequence shown here is derived from an EMBL/GenBank/DDBJ whole genome shotgun (WGS) entry which is preliminary data.</text>
</comment>
<dbReference type="PROSITE" id="PS01296">
    <property type="entry name" value="RSMI"/>
    <property type="match status" value="1"/>
</dbReference>
<evidence type="ECO:0000256" key="7">
    <source>
        <dbReference type="SAM" id="MobiDB-lite"/>
    </source>
</evidence>
<comment type="similarity">
    <text evidence="6">Belongs to the methyltransferase superfamily. RsmI family.</text>
</comment>
<dbReference type="GO" id="GO:0005737">
    <property type="term" value="C:cytoplasm"/>
    <property type="evidence" value="ECO:0007669"/>
    <property type="project" value="UniProtKB-SubCell"/>
</dbReference>
<dbReference type="InterPro" id="IPR035996">
    <property type="entry name" value="4pyrrol_Methylase_sf"/>
</dbReference>
<dbReference type="EMBL" id="MWWW01000001">
    <property type="protein sequence ID" value="OZG61855.1"/>
    <property type="molecule type" value="Genomic_DNA"/>
</dbReference>
<dbReference type="Gene3D" id="3.40.1010.10">
    <property type="entry name" value="Cobalt-precorrin-4 Transmethylase, Domain 1"/>
    <property type="match status" value="1"/>
</dbReference>
<feature type="compositionally biased region" description="Low complexity" evidence="7">
    <location>
        <begin position="73"/>
        <end position="82"/>
    </location>
</feature>
<evidence type="ECO:0000256" key="4">
    <source>
        <dbReference type="ARBA" id="ARBA00022679"/>
    </source>
</evidence>
<comment type="function">
    <text evidence="6">Catalyzes the 2'-O-methylation of the ribose of cytidine 1402 (C1402) in 16S rRNA.</text>
</comment>
<feature type="region of interest" description="Disordered" evidence="7">
    <location>
        <begin position="9"/>
        <end position="111"/>
    </location>
</feature>
<proteinExistence type="inferred from homology"/>
<evidence type="ECO:0000313" key="9">
    <source>
        <dbReference type="EMBL" id="OZG61855.1"/>
    </source>
</evidence>
<keyword evidence="2 6" id="KW-0698">rRNA processing</keyword>
<evidence type="ECO:0000256" key="3">
    <source>
        <dbReference type="ARBA" id="ARBA00022603"/>
    </source>
</evidence>
<evidence type="ECO:0000256" key="1">
    <source>
        <dbReference type="ARBA" id="ARBA00022490"/>
    </source>
</evidence>